<feature type="transmembrane region" description="Helical" evidence="5">
    <location>
        <begin position="172"/>
        <end position="189"/>
    </location>
</feature>
<feature type="transmembrane region" description="Helical" evidence="5">
    <location>
        <begin position="136"/>
        <end position="160"/>
    </location>
</feature>
<evidence type="ECO:0000256" key="5">
    <source>
        <dbReference type="SAM" id="Phobius"/>
    </source>
</evidence>
<dbReference type="AlphaFoldDB" id="A0ABD5Q8Z3"/>
<evidence type="ECO:0000313" key="7">
    <source>
        <dbReference type="Proteomes" id="UP001595925"/>
    </source>
</evidence>
<dbReference type="Gene3D" id="1.20.1530.20">
    <property type="match status" value="1"/>
</dbReference>
<comment type="caution">
    <text evidence="6">The sequence shown here is derived from an EMBL/GenBank/DDBJ whole genome shotgun (WGS) entry which is preliminary data.</text>
</comment>
<feature type="transmembrane region" description="Helical" evidence="5">
    <location>
        <begin position="99"/>
        <end position="124"/>
    </location>
</feature>
<evidence type="ECO:0000256" key="2">
    <source>
        <dbReference type="ARBA" id="ARBA00022692"/>
    </source>
</evidence>
<keyword evidence="3 5" id="KW-1133">Transmembrane helix</keyword>
<feature type="transmembrane region" description="Helical" evidence="5">
    <location>
        <begin position="43"/>
        <end position="63"/>
    </location>
</feature>
<name>A0ABD5Q8Z3_9EURY</name>
<keyword evidence="4 5" id="KW-0472">Membrane</keyword>
<dbReference type="Proteomes" id="UP001595925">
    <property type="component" value="Unassembled WGS sequence"/>
</dbReference>
<evidence type="ECO:0000256" key="4">
    <source>
        <dbReference type="ARBA" id="ARBA00023136"/>
    </source>
</evidence>
<proteinExistence type="predicted"/>
<feature type="transmembrane region" description="Helical" evidence="5">
    <location>
        <begin position="255"/>
        <end position="276"/>
    </location>
</feature>
<dbReference type="InterPro" id="IPR004710">
    <property type="entry name" value="Bilac:Na_transpt"/>
</dbReference>
<feature type="transmembrane region" description="Helical" evidence="5">
    <location>
        <begin position="228"/>
        <end position="249"/>
    </location>
</feature>
<dbReference type="InterPro" id="IPR002657">
    <property type="entry name" value="BilAc:Na_symport/Acr3"/>
</dbReference>
<feature type="transmembrane region" description="Helical" evidence="5">
    <location>
        <begin position="69"/>
        <end position="87"/>
    </location>
</feature>
<sequence>MVEATVGGIVDFTTTIFVLSTMLSMGLELTIGQLMDSLRKRRLMAKSLVLNLVAVPLLAYLLVRILPMEAGYTAGFLLIAMAPGAPFGPKLAEISESDIAFASGLMTVLGFVSVVTIPLTVALLMPGDVAADPLGIAWLVFAVQLAPLVVGLVIDIRSPLLASRLYPPIQRLSNFSFAFLIVLLLVVYIDEMVLLVGTGALLVSVVLVGAALLLGYSMGGPAQDTREVLATTTAARNAAIALFIATTSFTDPNVLTVVLAFSFIGVVASGLIAGVWRQRVPR</sequence>
<evidence type="ECO:0000256" key="1">
    <source>
        <dbReference type="ARBA" id="ARBA00004141"/>
    </source>
</evidence>
<dbReference type="RefSeq" id="WP_224829397.1">
    <property type="nucleotide sequence ID" value="NZ_JAIVEF010000039.1"/>
</dbReference>
<evidence type="ECO:0000256" key="3">
    <source>
        <dbReference type="ARBA" id="ARBA00022989"/>
    </source>
</evidence>
<keyword evidence="7" id="KW-1185">Reference proteome</keyword>
<accession>A0ABD5Q8Z3</accession>
<evidence type="ECO:0000313" key="6">
    <source>
        <dbReference type="EMBL" id="MFC4986201.1"/>
    </source>
</evidence>
<dbReference type="Pfam" id="PF01758">
    <property type="entry name" value="SBF"/>
    <property type="match status" value="1"/>
</dbReference>
<feature type="transmembrane region" description="Helical" evidence="5">
    <location>
        <begin position="12"/>
        <end position="31"/>
    </location>
</feature>
<dbReference type="InterPro" id="IPR038770">
    <property type="entry name" value="Na+/solute_symporter_sf"/>
</dbReference>
<feature type="transmembrane region" description="Helical" evidence="5">
    <location>
        <begin position="195"/>
        <end position="216"/>
    </location>
</feature>
<keyword evidence="2 5" id="KW-0812">Transmembrane</keyword>
<comment type="subcellular location">
    <subcellularLocation>
        <location evidence="1">Membrane</location>
        <topology evidence="1">Multi-pass membrane protein</topology>
    </subcellularLocation>
</comment>
<protein>
    <submittedName>
        <fullName evidence="6">Bile acid:sodium symporter family protein</fullName>
    </submittedName>
</protein>
<organism evidence="6 7">
    <name type="scientific">Saliphagus infecundisoli</name>
    <dbReference type="NCBI Taxonomy" id="1849069"/>
    <lineage>
        <taxon>Archaea</taxon>
        <taxon>Methanobacteriati</taxon>
        <taxon>Methanobacteriota</taxon>
        <taxon>Stenosarchaea group</taxon>
        <taxon>Halobacteria</taxon>
        <taxon>Halobacteriales</taxon>
        <taxon>Natrialbaceae</taxon>
        <taxon>Saliphagus</taxon>
    </lineage>
</organism>
<dbReference type="EMBL" id="JBHSJG010000001">
    <property type="protein sequence ID" value="MFC4986201.1"/>
    <property type="molecule type" value="Genomic_DNA"/>
</dbReference>
<dbReference type="PANTHER" id="PTHR10361">
    <property type="entry name" value="SODIUM-BILE ACID COTRANSPORTER"/>
    <property type="match status" value="1"/>
</dbReference>
<gene>
    <name evidence="6" type="ORF">ACFPFO_00085</name>
</gene>
<dbReference type="PANTHER" id="PTHR10361:SF28">
    <property type="entry name" value="P3 PROTEIN-RELATED"/>
    <property type="match status" value="1"/>
</dbReference>
<reference evidence="6 7" key="1">
    <citation type="journal article" date="2019" name="Int. J. Syst. Evol. Microbiol.">
        <title>The Global Catalogue of Microorganisms (GCM) 10K type strain sequencing project: providing services to taxonomists for standard genome sequencing and annotation.</title>
        <authorList>
            <consortium name="The Broad Institute Genomics Platform"/>
            <consortium name="The Broad Institute Genome Sequencing Center for Infectious Disease"/>
            <person name="Wu L."/>
            <person name="Ma J."/>
        </authorList>
    </citation>
    <scope>NUCLEOTIDE SEQUENCE [LARGE SCALE GENOMIC DNA]</scope>
    <source>
        <strain evidence="6 7">CGMCC 1.15824</strain>
    </source>
</reference>
<dbReference type="GO" id="GO:0016020">
    <property type="term" value="C:membrane"/>
    <property type="evidence" value="ECO:0007669"/>
    <property type="project" value="UniProtKB-SubCell"/>
</dbReference>